<protein>
    <submittedName>
        <fullName evidence="1">Uncharacterized protein</fullName>
    </submittedName>
</protein>
<reference evidence="1 2" key="1">
    <citation type="journal article" date="2014" name="Nat. Commun.">
        <title>Klebsormidium flaccidum genome reveals primary factors for plant terrestrial adaptation.</title>
        <authorList>
            <person name="Hori K."/>
            <person name="Maruyama F."/>
            <person name="Fujisawa T."/>
            <person name="Togashi T."/>
            <person name="Yamamoto N."/>
            <person name="Seo M."/>
            <person name="Sato S."/>
            <person name="Yamada T."/>
            <person name="Mori H."/>
            <person name="Tajima N."/>
            <person name="Moriyama T."/>
            <person name="Ikeuchi M."/>
            <person name="Watanabe M."/>
            <person name="Wada H."/>
            <person name="Kobayashi K."/>
            <person name="Saito M."/>
            <person name="Masuda T."/>
            <person name="Sasaki-Sekimoto Y."/>
            <person name="Mashiguchi K."/>
            <person name="Awai K."/>
            <person name="Shimojima M."/>
            <person name="Masuda S."/>
            <person name="Iwai M."/>
            <person name="Nobusawa T."/>
            <person name="Narise T."/>
            <person name="Kondo S."/>
            <person name="Saito H."/>
            <person name="Sato R."/>
            <person name="Murakawa M."/>
            <person name="Ihara Y."/>
            <person name="Oshima-Yamada Y."/>
            <person name="Ohtaka K."/>
            <person name="Satoh M."/>
            <person name="Sonobe K."/>
            <person name="Ishii M."/>
            <person name="Ohtani R."/>
            <person name="Kanamori-Sato M."/>
            <person name="Honoki R."/>
            <person name="Miyazaki D."/>
            <person name="Mochizuki H."/>
            <person name="Umetsu J."/>
            <person name="Higashi K."/>
            <person name="Shibata D."/>
            <person name="Kamiya Y."/>
            <person name="Sato N."/>
            <person name="Nakamura Y."/>
            <person name="Tabata S."/>
            <person name="Ida S."/>
            <person name="Kurokawa K."/>
            <person name="Ohta H."/>
        </authorList>
    </citation>
    <scope>NUCLEOTIDE SEQUENCE [LARGE SCALE GENOMIC DNA]</scope>
    <source>
        <strain evidence="1 2">NIES-2285</strain>
    </source>
</reference>
<sequence>MQFPLNFTCFLLIDSDFQRDRYLRFAEVRCVTVGMSNDMQAAAFLLASVYTLGLISISKALEAWFAKAALGYPLVALTLRLH</sequence>
<accession>A0A1Y1HLS7</accession>
<evidence type="ECO:0000313" key="1">
    <source>
        <dbReference type="EMBL" id="GAQ79585.1"/>
    </source>
</evidence>
<dbReference type="AlphaFoldDB" id="A0A1Y1HLS7"/>
<dbReference type="EMBL" id="DF236982">
    <property type="protein sequence ID" value="GAQ79585.1"/>
    <property type="molecule type" value="Genomic_DNA"/>
</dbReference>
<keyword evidence="2" id="KW-1185">Reference proteome</keyword>
<organism evidence="1 2">
    <name type="scientific">Klebsormidium nitens</name>
    <name type="common">Green alga</name>
    <name type="synonym">Ulothrix nitens</name>
    <dbReference type="NCBI Taxonomy" id="105231"/>
    <lineage>
        <taxon>Eukaryota</taxon>
        <taxon>Viridiplantae</taxon>
        <taxon>Streptophyta</taxon>
        <taxon>Klebsormidiophyceae</taxon>
        <taxon>Klebsormidiales</taxon>
        <taxon>Klebsormidiaceae</taxon>
        <taxon>Klebsormidium</taxon>
    </lineage>
</organism>
<name>A0A1Y1HLS7_KLENI</name>
<dbReference type="Proteomes" id="UP000054558">
    <property type="component" value="Unassembled WGS sequence"/>
</dbReference>
<proteinExistence type="predicted"/>
<gene>
    <name evidence="1" type="ORF">KFL_000330320</name>
</gene>
<evidence type="ECO:0000313" key="2">
    <source>
        <dbReference type="Proteomes" id="UP000054558"/>
    </source>
</evidence>